<evidence type="ECO:0000313" key="2">
    <source>
        <dbReference type="Proteomes" id="UP001140234"/>
    </source>
</evidence>
<reference evidence="1" key="1">
    <citation type="submission" date="2022-07" db="EMBL/GenBank/DDBJ databases">
        <title>Phylogenomic reconstructions and comparative analyses of Kickxellomycotina fungi.</title>
        <authorList>
            <person name="Reynolds N.K."/>
            <person name="Stajich J.E."/>
            <person name="Barry K."/>
            <person name="Grigoriev I.V."/>
            <person name="Crous P."/>
            <person name="Smith M.E."/>
        </authorList>
    </citation>
    <scope>NUCLEOTIDE SEQUENCE</scope>
    <source>
        <strain evidence="1">CBS 109366</strain>
    </source>
</reference>
<comment type="caution">
    <text evidence="1">The sequence shown here is derived from an EMBL/GenBank/DDBJ whole genome shotgun (WGS) entry which is preliminary data.</text>
</comment>
<gene>
    <name evidence="1" type="ORF">IWQ57_002092</name>
</gene>
<protein>
    <submittedName>
        <fullName evidence="1">Uncharacterized protein</fullName>
    </submittedName>
</protein>
<dbReference type="EMBL" id="JANBUJ010000491">
    <property type="protein sequence ID" value="KAJ2771701.1"/>
    <property type="molecule type" value="Genomic_DNA"/>
</dbReference>
<name>A0ACC1K1X8_9FUNG</name>
<keyword evidence="2" id="KW-1185">Reference proteome</keyword>
<organism evidence="1 2">
    <name type="scientific">Coemansia nantahalensis</name>
    <dbReference type="NCBI Taxonomy" id="2789366"/>
    <lineage>
        <taxon>Eukaryota</taxon>
        <taxon>Fungi</taxon>
        <taxon>Fungi incertae sedis</taxon>
        <taxon>Zoopagomycota</taxon>
        <taxon>Kickxellomycotina</taxon>
        <taxon>Kickxellomycetes</taxon>
        <taxon>Kickxellales</taxon>
        <taxon>Kickxellaceae</taxon>
        <taxon>Coemansia</taxon>
    </lineage>
</organism>
<dbReference type="Proteomes" id="UP001140234">
    <property type="component" value="Unassembled WGS sequence"/>
</dbReference>
<proteinExistence type="predicted"/>
<accession>A0ACC1K1X8</accession>
<sequence>MSRSFKDELDEYASERDRTAVPRAIAEPWPALPDGFEVSADPRYAYSKDNGYWLDIHTGIVSYYDEDAQVYVPLRHTPYSAPDADRFAGVARLVVAESACLAAGHVVDISADEGLGIGRDRPEGGDARHLRIPEMEVSRHHARIFFGSGDEALGCDLPAAADDAGSEDGEIEDSDKPGERAASQSPGELSEGECTEDGRAAHAATTPHPPGFYVVDQGSTHGTFVNQQRLSEPKAASKPVRLQHLDRVVVGSTALEVHIHMQFACTACQNTGDNEISTLHTGRPEPRAVAVAAAPRASLHQERIDGLRAMQRKYASPRPRGVHKTGAYTDRARLRRGLHGGGLAGAAVAVAREPLREDPEPPAPLAADPAKAIGQDNRGYGMLQKMGWSPGSGLGADRGGIVDPVDAVGNDDRSGLGAVRAPTDESPRSRVSRITQQRFHGR</sequence>
<evidence type="ECO:0000313" key="1">
    <source>
        <dbReference type="EMBL" id="KAJ2771701.1"/>
    </source>
</evidence>